<reference evidence="5" key="1">
    <citation type="submission" date="2025-08" db="UniProtKB">
        <authorList>
            <consortium name="RefSeq"/>
        </authorList>
    </citation>
    <scope>IDENTIFICATION</scope>
    <source>
        <tissue evidence="5">Fruit stalk</tissue>
    </source>
</reference>
<dbReference type="InterPro" id="IPR008480">
    <property type="entry name" value="DUF761_pln"/>
</dbReference>
<feature type="compositionally biased region" description="Polar residues" evidence="1">
    <location>
        <begin position="152"/>
        <end position="161"/>
    </location>
</feature>
<protein>
    <submittedName>
        <fullName evidence="5">Uncharacterized protein LOC111302582</fullName>
    </submittedName>
</protein>
<name>A0A6P5ZMW1_DURZI</name>
<dbReference type="Pfam" id="PF14364">
    <property type="entry name" value="DUF4408"/>
    <property type="match status" value="1"/>
</dbReference>
<gene>
    <name evidence="5" type="primary">LOC111302582</name>
</gene>
<dbReference type="RefSeq" id="XP_022754159.1">
    <property type="nucleotide sequence ID" value="XM_022898424.1"/>
</dbReference>
<feature type="compositionally biased region" description="Basic and acidic residues" evidence="1">
    <location>
        <begin position="185"/>
        <end position="213"/>
    </location>
</feature>
<accession>A0A6P5ZMW1</accession>
<keyword evidence="4" id="KW-1185">Reference proteome</keyword>
<evidence type="ECO:0000313" key="5">
    <source>
        <dbReference type="RefSeq" id="XP_022754159.1"/>
    </source>
</evidence>
<dbReference type="KEGG" id="dzi:111302582"/>
<dbReference type="PANTHER" id="PTHR33098">
    <property type="entry name" value="COTTON FIBER (DUF761)"/>
    <property type="match status" value="1"/>
</dbReference>
<organism evidence="4 5">
    <name type="scientific">Durio zibethinus</name>
    <name type="common">Durian</name>
    <dbReference type="NCBI Taxonomy" id="66656"/>
    <lineage>
        <taxon>Eukaryota</taxon>
        <taxon>Viridiplantae</taxon>
        <taxon>Streptophyta</taxon>
        <taxon>Embryophyta</taxon>
        <taxon>Tracheophyta</taxon>
        <taxon>Spermatophyta</taxon>
        <taxon>Magnoliopsida</taxon>
        <taxon>eudicotyledons</taxon>
        <taxon>Gunneridae</taxon>
        <taxon>Pentapetalae</taxon>
        <taxon>rosids</taxon>
        <taxon>malvids</taxon>
        <taxon>Malvales</taxon>
        <taxon>Malvaceae</taxon>
        <taxon>Helicteroideae</taxon>
        <taxon>Durio</taxon>
    </lineage>
</organism>
<dbReference type="Proteomes" id="UP000515121">
    <property type="component" value="Unplaced"/>
</dbReference>
<dbReference type="OrthoDB" id="1685070at2759"/>
<feature type="transmembrane region" description="Helical" evidence="2">
    <location>
        <begin position="6"/>
        <end position="24"/>
    </location>
</feature>
<keyword evidence="2" id="KW-1133">Transmembrane helix</keyword>
<feature type="region of interest" description="Disordered" evidence="1">
    <location>
        <begin position="152"/>
        <end position="243"/>
    </location>
</feature>
<sequence length="277" mass="31903">MTSWLTPTFLFILLNIMIGTIFLISRLSPPKTPHHQQFGYNSAPPLQRAPSLLDRVKSINFSTYKFPFSNQDFDHHLQPADSLAANPLERAPSILERVKSIDFSFYKNSPQNPETGYIQPTEHDYTNPQPLGRAPSLLERVKSIDFTSFYRSDSVKSNQPTEPLVTEEADSDTDMSPVHGQVKRIQSESKIRQRKLPENMKKSASENSRRKAEEEEEEEEVERRRPATTRIEKTVSLGDGDQSVDAKADDFIYNFKKQLRLQRLDSLLRYRDMLKGK</sequence>
<proteinExistence type="predicted"/>
<dbReference type="GeneID" id="111302582"/>
<evidence type="ECO:0000256" key="1">
    <source>
        <dbReference type="SAM" id="MobiDB-lite"/>
    </source>
</evidence>
<keyword evidence="2" id="KW-0472">Membrane</keyword>
<dbReference type="PANTHER" id="PTHR33098:SF57">
    <property type="entry name" value="DUF4408 DOMAIN PROTEIN"/>
    <property type="match status" value="1"/>
</dbReference>
<dbReference type="InterPro" id="IPR025520">
    <property type="entry name" value="DUF4408"/>
</dbReference>
<evidence type="ECO:0000259" key="3">
    <source>
        <dbReference type="Pfam" id="PF14364"/>
    </source>
</evidence>
<dbReference type="AlphaFoldDB" id="A0A6P5ZMW1"/>
<evidence type="ECO:0000256" key="2">
    <source>
        <dbReference type="SAM" id="Phobius"/>
    </source>
</evidence>
<dbReference type="Pfam" id="PF05553">
    <property type="entry name" value="DUF761"/>
    <property type="match status" value="1"/>
</dbReference>
<keyword evidence="2" id="KW-0812">Transmembrane</keyword>
<feature type="domain" description="DUF4408" evidence="3">
    <location>
        <begin position="1"/>
        <end position="27"/>
    </location>
</feature>
<feature type="compositionally biased region" description="Basic and acidic residues" evidence="1">
    <location>
        <begin position="221"/>
        <end position="233"/>
    </location>
</feature>
<evidence type="ECO:0000313" key="4">
    <source>
        <dbReference type="Proteomes" id="UP000515121"/>
    </source>
</evidence>